<keyword evidence="1 4" id="KW-0479">Metal-binding</keyword>
<evidence type="ECO:0000313" key="7">
    <source>
        <dbReference type="Proteomes" id="UP000515160"/>
    </source>
</evidence>
<evidence type="ECO:0000313" key="8">
    <source>
        <dbReference type="RefSeq" id="XP_034097969.2"/>
    </source>
</evidence>
<name>A0A6P8W2W5_DROAB</name>
<dbReference type="PANTHER" id="PTHR23059">
    <property type="entry name" value="CYSTEINE AND HISTIDINE-RICH PROTEIN 1"/>
    <property type="match status" value="1"/>
</dbReference>
<dbReference type="PANTHER" id="PTHR23059:SF4">
    <property type="entry name" value="ZINC FINGER TRAF-TYPE-CONTAINING PROTEIN 1"/>
    <property type="match status" value="1"/>
</dbReference>
<dbReference type="OrthoDB" id="193703at2759"/>
<evidence type="ECO:0000256" key="2">
    <source>
        <dbReference type="ARBA" id="ARBA00022771"/>
    </source>
</evidence>
<accession>A0A6P8W2W5</accession>
<proteinExistence type="predicted"/>
<feature type="zinc finger region" description="TRAF-type" evidence="4">
    <location>
        <begin position="123"/>
        <end position="160"/>
    </location>
</feature>
<evidence type="ECO:0000256" key="5">
    <source>
        <dbReference type="SAM" id="Coils"/>
    </source>
</evidence>
<dbReference type="Gene3D" id="3.30.40.10">
    <property type="entry name" value="Zinc/RING finger domain, C3HC4 (zinc finger)"/>
    <property type="match status" value="1"/>
</dbReference>
<dbReference type="GO" id="GO:0008270">
    <property type="term" value="F:zinc ion binding"/>
    <property type="evidence" value="ECO:0007669"/>
    <property type="project" value="UniProtKB-KW"/>
</dbReference>
<keyword evidence="3 4" id="KW-0862">Zinc</keyword>
<feature type="domain" description="TRAF-type" evidence="6">
    <location>
        <begin position="123"/>
        <end position="160"/>
    </location>
</feature>
<dbReference type="Proteomes" id="UP000515160">
    <property type="component" value="Chromosome 2L"/>
</dbReference>
<organism evidence="7 8">
    <name type="scientific">Drosophila albomicans</name>
    <name type="common">Fruit fly</name>
    <dbReference type="NCBI Taxonomy" id="7291"/>
    <lineage>
        <taxon>Eukaryota</taxon>
        <taxon>Metazoa</taxon>
        <taxon>Ecdysozoa</taxon>
        <taxon>Arthropoda</taxon>
        <taxon>Hexapoda</taxon>
        <taxon>Insecta</taxon>
        <taxon>Pterygota</taxon>
        <taxon>Neoptera</taxon>
        <taxon>Endopterygota</taxon>
        <taxon>Diptera</taxon>
        <taxon>Brachycera</taxon>
        <taxon>Muscomorpha</taxon>
        <taxon>Ephydroidea</taxon>
        <taxon>Drosophilidae</taxon>
        <taxon>Drosophila</taxon>
    </lineage>
</organism>
<keyword evidence="5" id="KW-0175">Coiled coil</keyword>
<evidence type="ECO:0000256" key="4">
    <source>
        <dbReference type="PROSITE-ProRule" id="PRU00207"/>
    </source>
</evidence>
<dbReference type="AlphaFoldDB" id="A0A6P8W2W5"/>
<dbReference type="GeneID" id="117563662"/>
<dbReference type="InterPro" id="IPR039338">
    <property type="entry name" value="ZFTRAF1"/>
</dbReference>
<dbReference type="PROSITE" id="PS50145">
    <property type="entry name" value="ZF_TRAF"/>
    <property type="match status" value="1"/>
</dbReference>
<keyword evidence="2 4" id="KW-0863">Zinc-finger</keyword>
<protein>
    <submittedName>
        <fullName evidence="8">Zinc finger TRAF-type-containing protein 1-like</fullName>
    </submittedName>
</protein>
<dbReference type="InterPro" id="IPR001293">
    <property type="entry name" value="Znf_TRAF"/>
</dbReference>
<gene>
    <name evidence="8" type="primary">LOC117563662</name>
</gene>
<evidence type="ECO:0000256" key="1">
    <source>
        <dbReference type="ARBA" id="ARBA00022723"/>
    </source>
</evidence>
<evidence type="ECO:0000259" key="6">
    <source>
        <dbReference type="PROSITE" id="PS50145"/>
    </source>
</evidence>
<evidence type="ECO:0000256" key="3">
    <source>
        <dbReference type="ARBA" id="ARBA00022833"/>
    </source>
</evidence>
<reference evidence="8" key="1">
    <citation type="submission" date="2025-08" db="UniProtKB">
        <authorList>
            <consortium name="RefSeq"/>
        </authorList>
    </citation>
    <scope>IDENTIFICATION</scope>
    <source>
        <strain evidence="8">15112-1751.03</strain>
        <tissue evidence="8">Whole Adult</tissue>
    </source>
</reference>
<dbReference type="GO" id="GO:0005634">
    <property type="term" value="C:nucleus"/>
    <property type="evidence" value="ECO:0007669"/>
    <property type="project" value="TreeGrafter"/>
</dbReference>
<dbReference type="SUPFAM" id="SSF57850">
    <property type="entry name" value="RING/U-box"/>
    <property type="match status" value="1"/>
</dbReference>
<dbReference type="RefSeq" id="XP_034097969.2">
    <property type="nucleotide sequence ID" value="XM_034242078.2"/>
</dbReference>
<sequence>MSSENLEEIVGPMLSAEDEINTDVDSEDEINNVPAESGVLVYGLGIYGDLDNFRCIVCKMVPFSKIYQCNNGHLFCPGCYQMRVLDKMLGSRMGTCSQCGVRIYRQRVNRNVDVERQLAEVGVACEKCDMHLPRCLLRLHSLLDCCNRLTTCKYKRIGCKWKGTVGVLEEAHNENCEFRHKKAEELLEELRKMTEKRDKKTALRVNVMKFLQLPQITARMVHLNPIDETFSPNIFTTCQIFDAFNRRWFVEFMWRTANLADVPNEEETDPCTLLFQLCVDSTATERTPLGLSYTLLSCSYSDVRFQTNLCMKHDFSRDNPNGPVAIIYENSWYNINKLLNKRGFYARLLMARV</sequence>
<dbReference type="InterPro" id="IPR013083">
    <property type="entry name" value="Znf_RING/FYVE/PHD"/>
</dbReference>
<feature type="coiled-coil region" evidence="5">
    <location>
        <begin position="173"/>
        <end position="203"/>
    </location>
</feature>
<keyword evidence="7" id="KW-1185">Reference proteome</keyword>